<name>A0A368GTZ1_ANCCA</name>
<evidence type="ECO:0000256" key="15">
    <source>
        <dbReference type="SAM" id="Coils"/>
    </source>
</evidence>
<evidence type="ECO:0000256" key="12">
    <source>
        <dbReference type="ARBA" id="ARBA00023136"/>
    </source>
</evidence>
<dbReference type="GO" id="GO:0003952">
    <property type="term" value="F:NAD+ synthase (glutamine-hydrolyzing) activity"/>
    <property type="evidence" value="ECO:0007669"/>
    <property type="project" value="UniProtKB-EC"/>
</dbReference>
<dbReference type="SUPFAM" id="SSF52402">
    <property type="entry name" value="Adenine nucleotide alpha hydrolases-like"/>
    <property type="match status" value="1"/>
</dbReference>
<evidence type="ECO:0000313" key="20">
    <source>
        <dbReference type="EMBL" id="RCN47846.1"/>
    </source>
</evidence>
<evidence type="ECO:0000256" key="1">
    <source>
        <dbReference type="ARBA" id="ARBA00004141"/>
    </source>
</evidence>
<evidence type="ECO:0000256" key="3">
    <source>
        <dbReference type="ARBA" id="ARBA00007145"/>
    </source>
</evidence>
<dbReference type="OrthoDB" id="2020662at2759"/>
<comment type="similarity">
    <text evidence="3">In the C-terminal section; belongs to the NAD synthetase family.</text>
</comment>
<dbReference type="HAMAP" id="MF_02090">
    <property type="entry name" value="NadE_glutamine_dep"/>
    <property type="match status" value="1"/>
</dbReference>
<dbReference type="UniPathway" id="UPA00253">
    <property type="reaction ID" value="UER00334"/>
</dbReference>
<feature type="compositionally biased region" description="Acidic residues" evidence="16">
    <location>
        <begin position="312"/>
        <end position="323"/>
    </location>
</feature>
<dbReference type="STRING" id="29170.A0A368GTZ1"/>
<dbReference type="Gene3D" id="2.170.210.20">
    <property type="entry name" value="Spindle assembly abnormal protein 6, N-terminal domain"/>
    <property type="match status" value="1"/>
</dbReference>
<evidence type="ECO:0000256" key="8">
    <source>
        <dbReference type="ARBA" id="ARBA00022741"/>
    </source>
</evidence>
<comment type="pathway">
    <text evidence="2">Cofactor biosynthesis; NAD(+) biosynthesis; NAD(+) from deamido-NAD(+) (L-Gln route): step 1/1.</text>
</comment>
<dbReference type="SUPFAM" id="SSF56317">
    <property type="entry name" value="Carbon-nitrogen hydrolase"/>
    <property type="match status" value="1"/>
</dbReference>
<evidence type="ECO:0000256" key="4">
    <source>
        <dbReference type="ARBA" id="ARBA00012743"/>
    </source>
</evidence>
<dbReference type="Pfam" id="PF03798">
    <property type="entry name" value="TRAM_LAG1_CLN8"/>
    <property type="match status" value="1"/>
</dbReference>
<evidence type="ECO:0000256" key="9">
    <source>
        <dbReference type="ARBA" id="ARBA00022840"/>
    </source>
</evidence>
<dbReference type="PANTHER" id="PTHR23090:SF9">
    <property type="entry name" value="GLUTAMINE-DEPENDENT NAD(+) SYNTHETASE"/>
    <property type="match status" value="1"/>
</dbReference>
<keyword evidence="10 17" id="KW-1133">Transmembrane helix</keyword>
<feature type="domain" description="TLC" evidence="19">
    <location>
        <begin position="72"/>
        <end position="286"/>
    </location>
</feature>
<evidence type="ECO:0000256" key="11">
    <source>
        <dbReference type="ARBA" id="ARBA00023027"/>
    </source>
</evidence>
<evidence type="ECO:0000256" key="16">
    <source>
        <dbReference type="SAM" id="MobiDB-lite"/>
    </source>
</evidence>
<dbReference type="CDD" id="cd07570">
    <property type="entry name" value="GAT_Gln-NAD-synth"/>
    <property type="match status" value="1"/>
</dbReference>
<dbReference type="GO" id="GO:0016020">
    <property type="term" value="C:membrane"/>
    <property type="evidence" value="ECO:0007669"/>
    <property type="project" value="UniProtKB-SubCell"/>
</dbReference>
<evidence type="ECO:0000256" key="10">
    <source>
        <dbReference type="ARBA" id="ARBA00022989"/>
    </source>
</evidence>
<dbReference type="Proteomes" id="UP000252519">
    <property type="component" value="Unassembled WGS sequence"/>
</dbReference>
<dbReference type="InterPro" id="IPR022310">
    <property type="entry name" value="NAD/GMP_synthase"/>
</dbReference>
<dbReference type="SMART" id="SM00724">
    <property type="entry name" value="TLC"/>
    <property type="match status" value="1"/>
</dbReference>
<dbReference type="PANTHER" id="PTHR23090">
    <property type="entry name" value="NH 3 /GLUTAMINE-DEPENDENT NAD + SYNTHETASE"/>
    <property type="match status" value="1"/>
</dbReference>
<keyword evidence="15" id="KW-0175">Coiled coil</keyword>
<feature type="coiled-coil region" evidence="15">
    <location>
        <begin position="1113"/>
        <end position="1259"/>
    </location>
</feature>
<dbReference type="InterPro" id="IPR003694">
    <property type="entry name" value="NAD_synthase"/>
</dbReference>
<evidence type="ECO:0000256" key="17">
    <source>
        <dbReference type="SAM" id="Phobius"/>
    </source>
</evidence>
<feature type="transmembrane region" description="Helical" evidence="17">
    <location>
        <begin position="35"/>
        <end position="57"/>
    </location>
</feature>
<accession>A0A368GTZ1</accession>
<evidence type="ECO:0000259" key="18">
    <source>
        <dbReference type="PROSITE" id="PS50263"/>
    </source>
</evidence>
<dbReference type="EC" id="6.3.5.1" evidence="4"/>
<feature type="transmembrane region" description="Helical" evidence="17">
    <location>
        <begin position="256"/>
        <end position="275"/>
    </location>
</feature>
<dbReference type="CDD" id="cd00553">
    <property type="entry name" value="NAD_synthase"/>
    <property type="match status" value="1"/>
</dbReference>
<feature type="coiled-coil region" evidence="15">
    <location>
        <begin position="1294"/>
        <end position="1335"/>
    </location>
</feature>
<evidence type="ECO:0000259" key="19">
    <source>
        <dbReference type="PROSITE" id="PS50922"/>
    </source>
</evidence>
<evidence type="ECO:0000256" key="5">
    <source>
        <dbReference type="ARBA" id="ARBA00017309"/>
    </source>
</evidence>
<dbReference type="GO" id="GO:0005524">
    <property type="term" value="F:ATP binding"/>
    <property type="evidence" value="ECO:0007669"/>
    <property type="project" value="UniProtKB-KW"/>
</dbReference>
<feature type="transmembrane region" description="Helical" evidence="17">
    <location>
        <begin position="116"/>
        <end position="135"/>
    </location>
</feature>
<dbReference type="Pfam" id="PF00795">
    <property type="entry name" value="CN_hydrolase"/>
    <property type="match status" value="1"/>
</dbReference>
<comment type="subcellular location">
    <subcellularLocation>
        <location evidence="1">Membrane</location>
        <topology evidence="1">Multi-pass membrane protein</topology>
    </subcellularLocation>
</comment>
<dbReference type="Gene3D" id="1.10.287.1490">
    <property type="match status" value="1"/>
</dbReference>
<dbReference type="InterPro" id="IPR006634">
    <property type="entry name" value="TLC-dom"/>
</dbReference>
<dbReference type="PROSITE" id="PS50263">
    <property type="entry name" value="CN_HYDROLASE"/>
    <property type="match status" value="1"/>
</dbReference>
<dbReference type="GO" id="GO:0009435">
    <property type="term" value="P:NAD+ biosynthetic process"/>
    <property type="evidence" value="ECO:0007669"/>
    <property type="project" value="UniProtKB-UniPathway"/>
</dbReference>
<keyword evidence="7 14" id="KW-0812">Transmembrane</keyword>
<feature type="transmembrane region" description="Helical" evidence="17">
    <location>
        <begin position="212"/>
        <end position="236"/>
    </location>
</feature>
<keyword evidence="21" id="KW-1185">Reference proteome</keyword>
<dbReference type="InterPro" id="IPR014445">
    <property type="entry name" value="Gln-dep_NAD_synthase"/>
</dbReference>
<dbReference type="Pfam" id="PF02540">
    <property type="entry name" value="NAD_synthase"/>
    <property type="match status" value="1"/>
</dbReference>
<keyword evidence="11" id="KW-0520">NAD</keyword>
<keyword evidence="8" id="KW-0547">Nucleotide-binding</keyword>
<dbReference type="FunFam" id="3.40.50.620:FF:000036">
    <property type="entry name" value="Glutamine-dependent NAD(+) synthetase"/>
    <property type="match status" value="1"/>
</dbReference>
<dbReference type="InterPro" id="IPR036526">
    <property type="entry name" value="C-N_Hydrolase_sf"/>
</dbReference>
<dbReference type="GO" id="GO:0004359">
    <property type="term" value="F:glutaminase activity"/>
    <property type="evidence" value="ECO:0007669"/>
    <property type="project" value="InterPro"/>
</dbReference>
<gene>
    <name evidence="20" type="ORF">ANCCAN_06040</name>
</gene>
<keyword evidence="6" id="KW-0436">Ligase</keyword>
<feature type="domain" description="CN hydrolase" evidence="18">
    <location>
        <begin position="295"/>
        <end position="574"/>
    </location>
</feature>
<proteinExistence type="inferred from homology"/>
<dbReference type="Gene3D" id="3.40.50.620">
    <property type="entry name" value="HUPs"/>
    <property type="match status" value="1"/>
</dbReference>
<dbReference type="InterPro" id="IPR038558">
    <property type="entry name" value="SAS-6_N_sf"/>
</dbReference>
<dbReference type="InterPro" id="IPR003010">
    <property type="entry name" value="C-N_Hydrolase"/>
</dbReference>
<evidence type="ECO:0000256" key="6">
    <source>
        <dbReference type="ARBA" id="ARBA00022598"/>
    </source>
</evidence>
<sequence>MCSVFVAPQYNETVNVTSELGPVSLTLYRNGPADIFTILFYAVAWVVVHAVIQEYILDKLQRRARLSKVKTFKFTESGHMSLFALYSACHAAYVIMDFVHNYTDVKRIWLGYPEEHRWMNLNMKIFAILQISYWVHQFPEFYFQKMKGDEIRQRTILSMLHICFIGAAYIMNFMRFAVVLLALEYASQTIFHFSRLIHFLEKKDLAKNGFTFWNIVFLVVRLASSVLTVMTFWYGLRQSETAYIDVASGNYNTTYVRLNCLLAVLSLQLFQLWNFTSFHVGRFKESASKKVKSETKRLVPQPKGKKNKSEESVSENEQSEETDGSVKKACEEAYSSGARLRLGPELEIPGYGCADHFFEIDTELHSWEILRRIVDNSKKWPELLIVTGMPVRHRMLLYNCLVTILNGKILMIRPKMVLCDDDIYRESRWFERWSKPFSTFEFELNQGYGFEQATVLFGDGVLRSSDGVTIGFEICEELWASHSRHIELGLRGVDIICNGSGSHHILGKSNYRINQLILGGSQKTGGIYLYSNHRGCDGDRVYYDGGSTIAQNGKLYAQIHQFDIEDTCVATAVLNLNETIAFRQRKRSNCYEASLLPEYCTVNFDANLTLDDSSLPLTEEITEVERLQLSPTEELCHGPPAWLWHYLRRSKMSGFFVPLSGGQDSSSVAAMVRLMCNKVCEAAKRRKETYGGDDPAYYLNGEFVGEDPAKLCNKVLFTCYMASEHSSAGTRACADGLANDINSNHSSVFIDTIVSAVLAVFSLAQGFVPSFSSRDAREGLALQNLQARLRMVLAYLFAQLCLIAKGRPGGLLVLGTSNVDEMLVGYMTKYDCSSADINPIGSISKADLRKFLRKVHDDYGMTSLHAVIESVPTAELTPLVDGQVAQTDEAEIGLTYEELSIIGQLRRPHGLGPYGTFLALCSMWHPKLLYEEIEEKVRRFFWRYRVNRHKTTVATPAYHATEYSPDDHRNDHRPFLYPDMAYQFEKIRLKSMRLLIPRISIAASFDVEVVFNVCTGKIAGGRAECKQAIDTYSLAKTWNLNVDFDDFPARIVRLLRERKSTTSPVQLTCTLSQDLSVCIFEVVHLIDMYTVRMPIELKAVRGKDLLCHVTNNMRALQAHVSTLKLEKKKVEQDCEELRHTVEELREFRVKAELENSQLEQRAKEAERRLADEKLKREEFEQDLQLERDERDSALNTIENLKEDLAEAEKKARDLEEELDQCEEECEDLSSRLQDSDTVISRLRCDKENLAASLDKTKKDLAKANHVIAKYLKGEMRSASERSLDERKNEMAADLKMKESLIDEMTASIADYKKKVDELTKENKELHDTLQMLEAERARNARVIEMYRNQQRAVASRSVGASPIIPGFGPSTGLYGGRTSPLGGFAPSTPTNFRNVLGKPLQASTALVTPSMRGTPPALNLGYGNAATGRENFPPTNVAIEAAQPETTASK</sequence>
<evidence type="ECO:0000256" key="14">
    <source>
        <dbReference type="PROSITE-ProRule" id="PRU00205"/>
    </source>
</evidence>
<evidence type="ECO:0000256" key="13">
    <source>
        <dbReference type="ARBA" id="ARBA00030681"/>
    </source>
</evidence>
<dbReference type="GO" id="GO:0005737">
    <property type="term" value="C:cytoplasm"/>
    <property type="evidence" value="ECO:0007669"/>
    <property type="project" value="InterPro"/>
</dbReference>
<dbReference type="InterPro" id="IPR014729">
    <property type="entry name" value="Rossmann-like_a/b/a_fold"/>
</dbReference>
<feature type="transmembrane region" description="Helical" evidence="17">
    <location>
        <begin position="78"/>
        <end position="96"/>
    </location>
</feature>
<dbReference type="PROSITE" id="PS50922">
    <property type="entry name" value="TLC"/>
    <property type="match status" value="1"/>
</dbReference>
<keyword evidence="9" id="KW-0067">ATP-binding</keyword>
<dbReference type="Gene3D" id="3.60.110.10">
    <property type="entry name" value="Carbon-nitrogen hydrolase"/>
    <property type="match status" value="1"/>
</dbReference>
<feature type="transmembrane region" description="Helical" evidence="17">
    <location>
        <begin position="156"/>
        <end position="174"/>
    </location>
</feature>
<dbReference type="NCBIfam" id="TIGR00552">
    <property type="entry name" value="nadE"/>
    <property type="match status" value="1"/>
</dbReference>
<evidence type="ECO:0000256" key="2">
    <source>
        <dbReference type="ARBA" id="ARBA00005188"/>
    </source>
</evidence>
<evidence type="ECO:0000313" key="21">
    <source>
        <dbReference type="Proteomes" id="UP000252519"/>
    </source>
</evidence>
<feature type="region of interest" description="Disordered" evidence="16">
    <location>
        <begin position="293"/>
        <end position="327"/>
    </location>
</feature>
<keyword evidence="12 14" id="KW-0472">Membrane</keyword>
<evidence type="ECO:0000256" key="7">
    <source>
        <dbReference type="ARBA" id="ARBA00022692"/>
    </source>
</evidence>
<comment type="caution">
    <text evidence="20">The sequence shown here is derived from an EMBL/GenBank/DDBJ whole genome shotgun (WGS) entry which is preliminary data.</text>
</comment>
<reference evidence="20 21" key="1">
    <citation type="submission" date="2014-10" db="EMBL/GenBank/DDBJ databases">
        <title>Draft genome of the hookworm Ancylostoma caninum.</title>
        <authorList>
            <person name="Mitreva M."/>
        </authorList>
    </citation>
    <scope>NUCLEOTIDE SEQUENCE [LARGE SCALE GENOMIC DNA]</scope>
    <source>
        <strain evidence="20 21">Baltimore</strain>
    </source>
</reference>
<dbReference type="EMBL" id="JOJR01000055">
    <property type="protein sequence ID" value="RCN47846.1"/>
    <property type="molecule type" value="Genomic_DNA"/>
</dbReference>
<organism evidence="20 21">
    <name type="scientific">Ancylostoma caninum</name>
    <name type="common">Dog hookworm</name>
    <dbReference type="NCBI Taxonomy" id="29170"/>
    <lineage>
        <taxon>Eukaryota</taxon>
        <taxon>Metazoa</taxon>
        <taxon>Ecdysozoa</taxon>
        <taxon>Nematoda</taxon>
        <taxon>Chromadorea</taxon>
        <taxon>Rhabditida</taxon>
        <taxon>Rhabditina</taxon>
        <taxon>Rhabditomorpha</taxon>
        <taxon>Strongyloidea</taxon>
        <taxon>Ancylostomatidae</taxon>
        <taxon>Ancylostomatinae</taxon>
        <taxon>Ancylostoma</taxon>
    </lineage>
</organism>
<protein>
    <recommendedName>
        <fullName evidence="5">Glutamine-dependent NAD(+) synthetase</fullName>
        <ecNumber evidence="4">6.3.5.1</ecNumber>
    </recommendedName>
    <alternativeName>
        <fullName evidence="13">NAD(+) synthase [glutamine-hydrolyzing]</fullName>
    </alternativeName>
</protein>